<reference evidence="1" key="1">
    <citation type="submission" date="2014-05" db="EMBL/GenBank/DDBJ databases">
        <title>The transcriptome of the halophilic microalga Tetraselmis sp. GSL018 isolated from the Great Salt Lake, Utah.</title>
        <authorList>
            <person name="Jinkerson R.E."/>
            <person name="D'Adamo S."/>
            <person name="Posewitz M.C."/>
        </authorList>
    </citation>
    <scope>NUCLEOTIDE SEQUENCE</scope>
    <source>
        <strain evidence="1">GSL018</strain>
    </source>
</reference>
<protein>
    <submittedName>
        <fullName evidence="1">Uncharacterized protein</fullName>
    </submittedName>
</protein>
<feature type="non-terminal residue" evidence="1">
    <location>
        <position position="68"/>
    </location>
</feature>
<dbReference type="AlphaFoldDB" id="A0A061QVG3"/>
<organism evidence="1">
    <name type="scientific">Tetraselmis sp. GSL018</name>
    <dbReference type="NCBI Taxonomy" id="582737"/>
    <lineage>
        <taxon>Eukaryota</taxon>
        <taxon>Viridiplantae</taxon>
        <taxon>Chlorophyta</taxon>
        <taxon>core chlorophytes</taxon>
        <taxon>Chlorodendrophyceae</taxon>
        <taxon>Chlorodendrales</taxon>
        <taxon>Chlorodendraceae</taxon>
        <taxon>Tetraselmis</taxon>
    </lineage>
</organism>
<dbReference type="EMBL" id="GBEZ01024691">
    <property type="protein sequence ID" value="JAC62321.1"/>
    <property type="molecule type" value="Transcribed_RNA"/>
</dbReference>
<accession>A0A061QVG3</accession>
<gene>
    <name evidence="1" type="ORF">TSPGSL018_23663</name>
</gene>
<name>A0A061QVG3_9CHLO</name>
<feature type="non-terminal residue" evidence="1">
    <location>
        <position position="1"/>
    </location>
</feature>
<proteinExistence type="predicted"/>
<evidence type="ECO:0000313" key="1">
    <source>
        <dbReference type="EMBL" id="JAC62321.1"/>
    </source>
</evidence>
<sequence>THAGTDSGEQGTAGRCKCVEPREGLGVRLSEGTAHVWLGPHGACADVWGMGEGIEGHRGLGALKGGEE</sequence>